<dbReference type="InterPro" id="IPR029063">
    <property type="entry name" value="SAM-dependent_MTases_sf"/>
</dbReference>
<feature type="domain" description="Methyltransferase small" evidence="6">
    <location>
        <begin position="108"/>
        <end position="195"/>
    </location>
</feature>
<evidence type="ECO:0000259" key="6">
    <source>
        <dbReference type="Pfam" id="PF05175"/>
    </source>
</evidence>
<dbReference type="InterPro" id="IPR004556">
    <property type="entry name" value="HemK-like"/>
</dbReference>
<proteinExistence type="inferred from homology"/>
<keyword evidence="1 5" id="KW-0489">Methyltransferase</keyword>
<organism evidence="8 9">
    <name type="scientific">Ottowia testudinis</name>
    <dbReference type="NCBI Taxonomy" id="2816950"/>
    <lineage>
        <taxon>Bacteria</taxon>
        <taxon>Pseudomonadati</taxon>
        <taxon>Pseudomonadota</taxon>
        <taxon>Betaproteobacteria</taxon>
        <taxon>Burkholderiales</taxon>
        <taxon>Comamonadaceae</taxon>
        <taxon>Ottowia</taxon>
    </lineage>
</organism>
<dbReference type="Gene3D" id="1.10.8.10">
    <property type="entry name" value="DNA helicase RuvA subunit, C-terminal domain"/>
    <property type="match status" value="1"/>
</dbReference>
<keyword evidence="9" id="KW-1185">Reference proteome</keyword>
<keyword evidence="2 5" id="KW-0808">Transferase</keyword>
<dbReference type="GO" id="GO:0032259">
    <property type="term" value="P:methylation"/>
    <property type="evidence" value="ECO:0007669"/>
    <property type="project" value="UniProtKB-KW"/>
</dbReference>
<dbReference type="AlphaFoldDB" id="A0A975CH19"/>
<sequence length="290" mass="30823">MNRLNLSLAEALKTLQARGLPRHEAQMLLLHVLDQPTHARAWLLAHDTDAVATDALLRVQALAARRLAGEPMAYLTGSKAFHGLQLQVDARVLDPRDDTETLVEWALTLLPPQDTARVLDLGTGSGAVALAIAHQRPLAHVTAVDASADALTVATANAHRLGLPVQMLMGDWFTPLADERFDLIVSNPPYIAAGDPHLPALAHEPRQALVSGADGLDDLRRIIAAAPGHLVPGGWLLLEHGWDQAAAVQALLAEAGLQHVQSRRDLAGILRCSGGQRAPGGGQSSEKLSI</sequence>
<dbReference type="InterPro" id="IPR007848">
    <property type="entry name" value="Small_mtfrase_dom"/>
</dbReference>
<dbReference type="InterPro" id="IPR019874">
    <property type="entry name" value="RF_methyltr_PrmC"/>
</dbReference>
<accession>A0A975CH19</accession>
<dbReference type="InterPro" id="IPR050320">
    <property type="entry name" value="N5-glutamine_MTase"/>
</dbReference>
<comment type="function">
    <text evidence="5">Methylates the class 1 translation termination release factors RF1/PrfA and RF2/PrfB on the glutamine residue of the universally conserved GGQ motif.</text>
</comment>
<dbReference type="Proteomes" id="UP000663903">
    <property type="component" value="Chromosome"/>
</dbReference>
<dbReference type="CDD" id="cd02440">
    <property type="entry name" value="AdoMet_MTases"/>
    <property type="match status" value="1"/>
</dbReference>
<keyword evidence="3 5" id="KW-0949">S-adenosyl-L-methionine</keyword>
<dbReference type="NCBIfam" id="TIGR00536">
    <property type="entry name" value="hemK_fam"/>
    <property type="match status" value="1"/>
</dbReference>
<feature type="domain" description="Release factor glutamine methyltransferase N-terminal" evidence="7">
    <location>
        <begin position="8"/>
        <end position="77"/>
    </location>
</feature>
<comment type="similarity">
    <text evidence="5">Belongs to the protein N5-glutamine methyltransferase family. PrmC subfamily.</text>
</comment>
<dbReference type="FunFam" id="3.40.50.150:FF:000053">
    <property type="entry name" value="Release factor glutamine methyltransferase"/>
    <property type="match status" value="1"/>
</dbReference>
<dbReference type="Gene3D" id="3.40.50.150">
    <property type="entry name" value="Vaccinia Virus protein VP39"/>
    <property type="match status" value="1"/>
</dbReference>
<dbReference type="HAMAP" id="MF_02126">
    <property type="entry name" value="RF_methyltr_PrmC"/>
    <property type="match status" value="1"/>
</dbReference>
<feature type="binding site" evidence="5">
    <location>
        <begin position="187"/>
        <end position="190"/>
    </location>
    <ligand>
        <name>substrate</name>
    </ligand>
</feature>
<dbReference type="PANTHER" id="PTHR18895:SF74">
    <property type="entry name" value="MTRF1L RELEASE FACTOR GLUTAMINE METHYLTRANSFERASE"/>
    <property type="match status" value="1"/>
</dbReference>
<evidence type="ECO:0000313" key="9">
    <source>
        <dbReference type="Proteomes" id="UP000663903"/>
    </source>
</evidence>
<evidence type="ECO:0000256" key="4">
    <source>
        <dbReference type="ARBA" id="ARBA00048391"/>
    </source>
</evidence>
<feature type="binding site" evidence="5">
    <location>
        <begin position="122"/>
        <end position="126"/>
    </location>
    <ligand>
        <name>S-adenosyl-L-methionine</name>
        <dbReference type="ChEBI" id="CHEBI:59789"/>
    </ligand>
</feature>
<evidence type="ECO:0000259" key="7">
    <source>
        <dbReference type="Pfam" id="PF17827"/>
    </source>
</evidence>
<dbReference type="PANTHER" id="PTHR18895">
    <property type="entry name" value="HEMK METHYLTRANSFERASE"/>
    <property type="match status" value="1"/>
</dbReference>
<dbReference type="GO" id="GO:0003676">
    <property type="term" value="F:nucleic acid binding"/>
    <property type="evidence" value="ECO:0007669"/>
    <property type="project" value="InterPro"/>
</dbReference>
<dbReference type="GO" id="GO:0102559">
    <property type="term" value="F:peptide chain release factor N(5)-glutamine methyltransferase activity"/>
    <property type="evidence" value="ECO:0007669"/>
    <property type="project" value="UniProtKB-EC"/>
</dbReference>
<dbReference type="SUPFAM" id="SSF53335">
    <property type="entry name" value="S-adenosyl-L-methionine-dependent methyltransferases"/>
    <property type="match status" value="1"/>
</dbReference>
<dbReference type="KEGG" id="otd:J1M35_17055"/>
<dbReference type="Pfam" id="PF05175">
    <property type="entry name" value="MTS"/>
    <property type="match status" value="1"/>
</dbReference>
<dbReference type="EC" id="2.1.1.297" evidence="5"/>
<evidence type="ECO:0000256" key="2">
    <source>
        <dbReference type="ARBA" id="ARBA00022679"/>
    </source>
</evidence>
<dbReference type="EMBL" id="CP071796">
    <property type="protein sequence ID" value="QTD44767.1"/>
    <property type="molecule type" value="Genomic_DNA"/>
</dbReference>
<gene>
    <name evidence="5 8" type="primary">prmC</name>
    <name evidence="8" type="ORF">J1M35_17055</name>
</gene>
<name>A0A975CH19_9BURK</name>
<evidence type="ECO:0000256" key="1">
    <source>
        <dbReference type="ARBA" id="ARBA00022603"/>
    </source>
</evidence>
<dbReference type="RefSeq" id="WP_208008330.1">
    <property type="nucleotide sequence ID" value="NZ_CP071796.1"/>
</dbReference>
<dbReference type="Pfam" id="PF17827">
    <property type="entry name" value="PrmC_N"/>
    <property type="match status" value="1"/>
</dbReference>
<dbReference type="InterPro" id="IPR040758">
    <property type="entry name" value="PrmC_N"/>
</dbReference>
<protein>
    <recommendedName>
        <fullName evidence="5">Release factor glutamine methyltransferase</fullName>
        <shortName evidence="5">RF MTase</shortName>
        <ecNumber evidence="5">2.1.1.297</ecNumber>
    </recommendedName>
    <alternativeName>
        <fullName evidence="5">N5-glutamine methyltransferase PrmC</fullName>
    </alternativeName>
    <alternativeName>
        <fullName evidence="5">Protein-(glutamine-N5) MTase PrmC</fullName>
    </alternativeName>
    <alternativeName>
        <fullName evidence="5">Protein-glutamine N-methyltransferase PrmC</fullName>
    </alternativeName>
</protein>
<dbReference type="NCBIfam" id="TIGR03534">
    <property type="entry name" value="RF_mod_PrmC"/>
    <property type="match status" value="1"/>
</dbReference>
<evidence type="ECO:0000256" key="3">
    <source>
        <dbReference type="ARBA" id="ARBA00022691"/>
    </source>
</evidence>
<evidence type="ECO:0000313" key="8">
    <source>
        <dbReference type="EMBL" id="QTD44767.1"/>
    </source>
</evidence>
<feature type="binding site" evidence="5">
    <location>
        <position position="187"/>
    </location>
    <ligand>
        <name>S-adenosyl-L-methionine</name>
        <dbReference type="ChEBI" id="CHEBI:59789"/>
    </ligand>
</feature>
<feature type="binding site" evidence="5">
    <location>
        <position position="145"/>
    </location>
    <ligand>
        <name>S-adenosyl-L-methionine</name>
        <dbReference type="ChEBI" id="CHEBI:59789"/>
    </ligand>
</feature>
<dbReference type="PROSITE" id="PS00092">
    <property type="entry name" value="N6_MTASE"/>
    <property type="match status" value="1"/>
</dbReference>
<comment type="catalytic activity">
    <reaction evidence="4 5">
        <text>L-glutaminyl-[peptide chain release factor] + S-adenosyl-L-methionine = N(5)-methyl-L-glutaminyl-[peptide chain release factor] + S-adenosyl-L-homocysteine + H(+)</text>
        <dbReference type="Rhea" id="RHEA:42896"/>
        <dbReference type="Rhea" id="RHEA-COMP:10271"/>
        <dbReference type="Rhea" id="RHEA-COMP:10272"/>
        <dbReference type="ChEBI" id="CHEBI:15378"/>
        <dbReference type="ChEBI" id="CHEBI:30011"/>
        <dbReference type="ChEBI" id="CHEBI:57856"/>
        <dbReference type="ChEBI" id="CHEBI:59789"/>
        <dbReference type="ChEBI" id="CHEBI:61891"/>
        <dbReference type="EC" id="2.1.1.297"/>
    </reaction>
</comment>
<reference evidence="8" key="1">
    <citation type="submission" date="2021-03" db="EMBL/GenBank/DDBJ databases">
        <title>Ottowia sp. 27C isolated from the cloaca of a Giant Asian pond turtle (Heosemys grandis).</title>
        <authorList>
            <person name="Spergser J."/>
            <person name="Busse H.-J."/>
        </authorList>
    </citation>
    <scope>NUCLEOTIDE SEQUENCE</scope>
    <source>
        <strain evidence="8">27C</strain>
    </source>
</reference>
<feature type="binding site" evidence="5">
    <location>
        <position position="172"/>
    </location>
    <ligand>
        <name>S-adenosyl-L-methionine</name>
        <dbReference type="ChEBI" id="CHEBI:59789"/>
    </ligand>
</feature>
<dbReference type="InterPro" id="IPR002052">
    <property type="entry name" value="DNA_methylase_N6_adenine_CS"/>
</dbReference>
<evidence type="ECO:0000256" key="5">
    <source>
        <dbReference type="HAMAP-Rule" id="MF_02126"/>
    </source>
</evidence>